<feature type="region of interest" description="Disordered" evidence="1">
    <location>
        <begin position="62"/>
        <end position="81"/>
    </location>
</feature>
<sequence>MGRCVLSDFIWNRFLFLLQTEVKVRRQTLVTLQQSGVSSVTTHLAQFLFPARISSDFPLLTNQCGNSKEPEEKQKLESDIR</sequence>
<comment type="caution">
    <text evidence="2">The sequence shown here is derived from an EMBL/GenBank/DDBJ whole genome shotgun (WGS) entry which is preliminary data.</text>
</comment>
<organism evidence="2 3">
    <name type="scientific">Bos mutus</name>
    <name type="common">wild yak</name>
    <dbReference type="NCBI Taxonomy" id="72004"/>
    <lineage>
        <taxon>Eukaryota</taxon>
        <taxon>Metazoa</taxon>
        <taxon>Chordata</taxon>
        <taxon>Craniata</taxon>
        <taxon>Vertebrata</taxon>
        <taxon>Euteleostomi</taxon>
        <taxon>Mammalia</taxon>
        <taxon>Eutheria</taxon>
        <taxon>Laurasiatheria</taxon>
        <taxon>Artiodactyla</taxon>
        <taxon>Ruminantia</taxon>
        <taxon>Pecora</taxon>
        <taxon>Bovidae</taxon>
        <taxon>Bovinae</taxon>
        <taxon>Bos</taxon>
    </lineage>
</organism>
<protein>
    <submittedName>
        <fullName evidence="2">Uncharacterized protein</fullName>
    </submittedName>
</protein>
<evidence type="ECO:0000256" key="1">
    <source>
        <dbReference type="SAM" id="MobiDB-lite"/>
    </source>
</evidence>
<keyword evidence="3" id="KW-1185">Reference proteome</keyword>
<gene>
    <name evidence="2" type="ORF">E5288_WYG013002</name>
</gene>
<evidence type="ECO:0000313" key="2">
    <source>
        <dbReference type="EMBL" id="MXQ86712.1"/>
    </source>
</evidence>
<dbReference type="AlphaFoldDB" id="A0A6B0RBQ0"/>
<proteinExistence type="predicted"/>
<dbReference type="Proteomes" id="UP000322234">
    <property type="component" value="Unassembled WGS sequence"/>
</dbReference>
<feature type="compositionally biased region" description="Basic and acidic residues" evidence="1">
    <location>
        <begin position="68"/>
        <end position="81"/>
    </location>
</feature>
<evidence type="ECO:0000313" key="3">
    <source>
        <dbReference type="Proteomes" id="UP000322234"/>
    </source>
</evidence>
<name>A0A6B0RBQ0_9CETA</name>
<dbReference type="EMBL" id="VBQZ03000034">
    <property type="protein sequence ID" value="MXQ86712.1"/>
    <property type="molecule type" value="Genomic_DNA"/>
</dbReference>
<reference evidence="2" key="1">
    <citation type="submission" date="2019-10" db="EMBL/GenBank/DDBJ databases">
        <title>The sequence and de novo assembly of the wild yak genome.</title>
        <authorList>
            <person name="Liu Y."/>
        </authorList>
    </citation>
    <scope>NUCLEOTIDE SEQUENCE [LARGE SCALE GENOMIC DNA]</scope>
    <source>
        <strain evidence="2">WY2019</strain>
    </source>
</reference>
<accession>A0A6B0RBQ0</accession>